<sequence length="125" mass="12807">MKKILLWDPRFPARDPLRLNVDDAVAGAMVRSGAAAPADQADASLYAGPAVSSAYPVETALAHGASGQRITHVTVPLAVAQLAEAAGLAARIPITPVAALNAIVTRDNGDFLISPIDGQQLMGAN</sequence>
<evidence type="ECO:0000313" key="1">
    <source>
        <dbReference type="EMBL" id="MDO7841060.1"/>
    </source>
</evidence>
<proteinExistence type="predicted"/>
<dbReference type="RefSeq" id="WP_304559458.1">
    <property type="nucleotide sequence ID" value="NZ_JAUQSZ010000001.1"/>
</dbReference>
<dbReference type="Proteomes" id="UP001176468">
    <property type="component" value="Unassembled WGS sequence"/>
</dbReference>
<evidence type="ECO:0000313" key="2">
    <source>
        <dbReference type="Proteomes" id="UP001176468"/>
    </source>
</evidence>
<organism evidence="1 2">
    <name type="scientific">Sphingomonas immobilis</name>
    <dbReference type="NCBI Taxonomy" id="3063997"/>
    <lineage>
        <taxon>Bacteria</taxon>
        <taxon>Pseudomonadati</taxon>
        <taxon>Pseudomonadota</taxon>
        <taxon>Alphaproteobacteria</taxon>
        <taxon>Sphingomonadales</taxon>
        <taxon>Sphingomonadaceae</taxon>
        <taxon>Sphingomonas</taxon>
    </lineage>
</organism>
<gene>
    <name evidence="1" type="ORF">Q5H94_01865</name>
</gene>
<reference evidence="1" key="1">
    <citation type="submission" date="2023-07" db="EMBL/GenBank/DDBJ databases">
        <authorList>
            <person name="Kim M.K."/>
        </authorList>
    </citation>
    <scope>NUCLEOTIDE SEQUENCE</scope>
    <source>
        <strain evidence="1">CA1-15</strain>
    </source>
</reference>
<comment type="caution">
    <text evidence="1">The sequence shown here is derived from an EMBL/GenBank/DDBJ whole genome shotgun (WGS) entry which is preliminary data.</text>
</comment>
<accession>A0ABT8ZU17</accession>
<keyword evidence="2" id="KW-1185">Reference proteome</keyword>
<protein>
    <submittedName>
        <fullName evidence="1">Uncharacterized protein</fullName>
    </submittedName>
</protein>
<name>A0ABT8ZU17_9SPHN</name>
<dbReference type="EMBL" id="JAUQSZ010000001">
    <property type="protein sequence ID" value="MDO7841060.1"/>
    <property type="molecule type" value="Genomic_DNA"/>
</dbReference>